<organism evidence="2 3">
    <name type="scientific">Mycobacterium phage Squirty</name>
    <dbReference type="NCBI Taxonomy" id="1527512"/>
    <lineage>
        <taxon>Viruses</taxon>
        <taxon>Duplodnaviria</taxon>
        <taxon>Heunggongvirae</taxon>
        <taxon>Uroviricota</taxon>
        <taxon>Caudoviricetes</taxon>
        <taxon>Gracegardnervirinae</taxon>
        <taxon>Squirtyvirus</taxon>
        <taxon>Squirtyvirus squirty</taxon>
        <taxon>Mycobacterium virus Squirty</taxon>
    </lineage>
</organism>
<dbReference type="PANTHER" id="PTHR35245:SF2">
    <property type="entry name" value="DISINTEGRIN DOMAIN-CONTAINING PROTEIN"/>
    <property type="match status" value="1"/>
</dbReference>
<evidence type="ECO:0000313" key="2">
    <source>
        <dbReference type="EMBL" id="AIM40998.1"/>
    </source>
</evidence>
<name>A0A088F7P2_9CAUD</name>
<dbReference type="Proteomes" id="UP000029348">
    <property type="component" value="Segment"/>
</dbReference>
<dbReference type="GeneID" id="23679106"/>
<sequence>MSVTVHTQAELDQALADRADVIYIESDPGVWLRLSDSGSARVEARGSARVAALGSAHVEAWDSAHVVARGSARVAALGSAHVEAWDSAHVVAYDSARVVARGSARVVARGSARVEAYGSARVESYASARVVAYDSARVVARGSARVEAYDSAHVEARGSARVAALGSAHVEAWDSAHVVARGSARVAALGSAHVEAWDSAHVVAGKYVAVHLHSQRVTLDAKGAVIDMTAVDLDDPATWCDYHGVRVSDGIAYLYKAVNQQWTTDRGVDYSPGSTPEAPDWDPDWRDCGKGLHFCAHPMQSRTHLGLPADEARFLQVGVRLDELVPLGDKAKARRVVVPCIEVDRYGEIIDQEVGA</sequence>
<dbReference type="Pfam" id="PF24703">
    <property type="entry name" value="DUF7666"/>
    <property type="match status" value="1"/>
</dbReference>
<protein>
    <recommendedName>
        <fullName evidence="1">DUF7666 domain-containing protein</fullName>
    </recommendedName>
</protein>
<dbReference type="KEGG" id="vg:23679106"/>
<gene>
    <name evidence="2" type="primary">51</name>
    <name evidence="2" type="ORF">PBI_SQUIRTY_51</name>
</gene>
<proteinExistence type="predicted"/>
<evidence type="ECO:0000313" key="3">
    <source>
        <dbReference type="Proteomes" id="UP000029348"/>
    </source>
</evidence>
<dbReference type="RefSeq" id="YP_009124603.1">
    <property type="nucleotide sequence ID" value="NC_026588.1"/>
</dbReference>
<keyword evidence="3" id="KW-1185">Reference proteome</keyword>
<feature type="domain" description="DUF7666" evidence="1">
    <location>
        <begin position="254"/>
        <end position="338"/>
    </location>
</feature>
<reference evidence="2 3" key="1">
    <citation type="submission" date="2014-07" db="EMBL/GenBank/DDBJ databases">
        <authorList>
            <person name="Nurko I."/>
            <person name="Arora N."/>
            <person name="Mosteller S."/>
            <person name="Bari R."/>
            <person name="McNulty L."/>
            <person name="Schmidt T."/>
            <person name="Mehalik H."/>
            <person name="Reinhart E."/>
            <person name="Winders D.C."/>
            <person name="Nootbar H.A."/>
            <person name="Reilly M.A."/>
            <person name="Gough E."/>
            <person name="Gregory S."/>
            <person name="Harbaugh B."/>
            <person name="Kaur B."/>
            <person name="Siesel C."/>
            <person name="Warwar S."/>
            <person name="Breitenberger C.A."/>
            <person name="Daniels C.J."/>
            <person name="Ball S.L."/>
            <person name="Buck G.A."/>
            <person name="Campbell R."/>
            <person name="Carvalho M.R."/>
            <person name="Duckworth R.A."/>
            <person name="Dunn T."/>
            <person name="Halpern C."/>
            <person name="Johnson A."/>
            <person name="Kiflezghi M.G."/>
            <person name="Lee V."/>
            <person name="Loviza R.A."/>
            <person name="Serrano M.G."/>
            <person name="Shah Z.V."/>
            <person name="Sharma K."/>
            <person name="Voegtly L.J."/>
            <person name="Walstead R."/>
            <person name="Wang Y.P."/>
            <person name="Bradley K.W."/>
            <person name="Barker L.P."/>
            <person name="Asai D.J."/>
            <person name="Bowman C.A."/>
            <person name="Russell D.A."/>
            <person name="Pope W.H."/>
            <person name="Jacobs-Sera D."/>
            <person name="Hendrix R.W."/>
            <person name="Hatfull G.F."/>
        </authorList>
    </citation>
    <scope>NUCLEOTIDE SEQUENCE [LARGE SCALE GENOMIC DNA]</scope>
</reference>
<dbReference type="PANTHER" id="PTHR35245">
    <property type="match status" value="1"/>
</dbReference>
<dbReference type="EMBL" id="KM101124">
    <property type="protein sequence ID" value="AIM40998.1"/>
    <property type="molecule type" value="Genomic_DNA"/>
</dbReference>
<accession>A0A088F7P2</accession>
<evidence type="ECO:0000259" key="1">
    <source>
        <dbReference type="Pfam" id="PF24703"/>
    </source>
</evidence>
<dbReference type="InterPro" id="IPR056083">
    <property type="entry name" value="DUF7666"/>
</dbReference>
<dbReference type="OrthoDB" id="29972at10239"/>